<reference evidence="2" key="1">
    <citation type="submission" date="2024-06" db="EMBL/GenBank/DDBJ databases">
        <title>Multi-omics analyses provide insights into the biosynthesis of the anticancer antibiotic pleurotin in Hohenbuehelia grisea.</title>
        <authorList>
            <person name="Weaver J.A."/>
            <person name="Alberti F."/>
        </authorList>
    </citation>
    <scope>NUCLEOTIDE SEQUENCE [LARGE SCALE GENOMIC DNA]</scope>
    <source>
        <strain evidence="2">T-177</strain>
    </source>
</reference>
<evidence type="ECO:0000313" key="1">
    <source>
        <dbReference type="EMBL" id="KAL0954985.1"/>
    </source>
</evidence>
<sequence length="161" mass="18200">MASLRPAHTDDTFVFNKDSKVLSVNIEWQQTLRKRKEEYYTFKAKNVTANDTDFVVPVFVQKSFYDSKFGKSSGLVEFKITKEWQYGQADGSGKGRFIVLHNKDNKAYQHRFTSAGLEAFVNSGIPITVATTLFGVPEASKPLQKVVEGLQATFGDYLHDF</sequence>
<name>A0ABR3JIM1_9AGAR</name>
<gene>
    <name evidence="1" type="ORF">HGRIS_003913</name>
</gene>
<evidence type="ECO:0000313" key="2">
    <source>
        <dbReference type="Proteomes" id="UP001556367"/>
    </source>
</evidence>
<proteinExistence type="predicted"/>
<dbReference type="Proteomes" id="UP001556367">
    <property type="component" value="Unassembled WGS sequence"/>
</dbReference>
<organism evidence="1 2">
    <name type="scientific">Hohenbuehelia grisea</name>
    <dbReference type="NCBI Taxonomy" id="104357"/>
    <lineage>
        <taxon>Eukaryota</taxon>
        <taxon>Fungi</taxon>
        <taxon>Dikarya</taxon>
        <taxon>Basidiomycota</taxon>
        <taxon>Agaricomycotina</taxon>
        <taxon>Agaricomycetes</taxon>
        <taxon>Agaricomycetidae</taxon>
        <taxon>Agaricales</taxon>
        <taxon>Pleurotineae</taxon>
        <taxon>Pleurotaceae</taxon>
        <taxon>Hohenbuehelia</taxon>
    </lineage>
</organism>
<dbReference type="EMBL" id="JASNQZ010000007">
    <property type="protein sequence ID" value="KAL0954985.1"/>
    <property type="molecule type" value="Genomic_DNA"/>
</dbReference>
<protein>
    <submittedName>
        <fullName evidence="1">Uncharacterized protein</fullName>
    </submittedName>
</protein>
<accession>A0ABR3JIM1</accession>
<keyword evidence="2" id="KW-1185">Reference proteome</keyword>
<comment type="caution">
    <text evidence="1">The sequence shown here is derived from an EMBL/GenBank/DDBJ whole genome shotgun (WGS) entry which is preliminary data.</text>
</comment>